<protein>
    <submittedName>
        <fullName evidence="1">Uncharacterized protein</fullName>
    </submittedName>
</protein>
<sequence length="217" mass="24578">MQNFSAALLSDGPVQRLLDIAVAAQESEGELSLDDEIRRYIRLIGYDWVANWNCSVYFSSGALDAVSDYLERLGMLDSYPSEFRRKVERAAGDMDPAEYLGTLAELVRMADRQGVPEYDELAMGSREFLQTFPHLFGFGAILTDEGDRGFVDVIRSAVTDEHPYCTERAVSYTTEAQRALVIFPGPDGLKKHLPWATRERLHEIIDTVNEHMRREHA</sequence>
<dbReference type="AlphaFoldDB" id="A0AAU2VKV1"/>
<name>A0AAU2VKV1_9ACTN</name>
<gene>
    <name evidence="1" type="ORF">OG398_06120</name>
</gene>
<organism evidence="1">
    <name type="scientific">Streptomyces sp. NBC_00008</name>
    <dbReference type="NCBI Taxonomy" id="2903610"/>
    <lineage>
        <taxon>Bacteria</taxon>
        <taxon>Bacillati</taxon>
        <taxon>Actinomycetota</taxon>
        <taxon>Actinomycetes</taxon>
        <taxon>Kitasatosporales</taxon>
        <taxon>Streptomycetaceae</taxon>
        <taxon>Streptomyces</taxon>
    </lineage>
</organism>
<accession>A0AAU2VKV1</accession>
<reference evidence="1" key="1">
    <citation type="submission" date="2022-10" db="EMBL/GenBank/DDBJ databases">
        <title>The complete genomes of actinobacterial strains from the NBC collection.</title>
        <authorList>
            <person name="Joergensen T.S."/>
            <person name="Alvarez Arevalo M."/>
            <person name="Sterndorff E.B."/>
            <person name="Faurdal D."/>
            <person name="Vuksanovic O."/>
            <person name="Mourched A.-S."/>
            <person name="Charusanti P."/>
            <person name="Shaw S."/>
            <person name="Blin K."/>
            <person name="Weber T."/>
        </authorList>
    </citation>
    <scope>NUCLEOTIDE SEQUENCE</scope>
    <source>
        <strain evidence="1">NBC_00008</strain>
    </source>
</reference>
<dbReference type="EMBL" id="CP108313">
    <property type="protein sequence ID" value="WTW67870.1"/>
    <property type="molecule type" value="Genomic_DNA"/>
</dbReference>
<evidence type="ECO:0000313" key="1">
    <source>
        <dbReference type="EMBL" id="WTW67870.1"/>
    </source>
</evidence>
<proteinExistence type="predicted"/>